<dbReference type="FunFam" id="1.20.5.110:FF:000002">
    <property type="entry name" value="Vesicle transport through interaction with t-SNAREsB"/>
    <property type="match status" value="1"/>
</dbReference>
<comment type="similarity">
    <text evidence="2">Belongs to the VTI1 family.</text>
</comment>
<keyword evidence="3" id="KW-0813">Transport</keyword>
<evidence type="ECO:0000256" key="4">
    <source>
        <dbReference type="ARBA" id="ARBA00022692"/>
    </source>
</evidence>
<dbReference type="GO" id="GO:0048280">
    <property type="term" value="P:vesicle fusion with Golgi apparatus"/>
    <property type="evidence" value="ECO:0007669"/>
    <property type="project" value="TreeGrafter"/>
</dbReference>
<comment type="caution">
    <text evidence="12">The sequence shown here is derived from an EMBL/GenBank/DDBJ whole genome shotgun (WGS) entry which is preliminary data.</text>
</comment>
<keyword evidence="6 10" id="KW-1133">Transmembrane helix</keyword>
<dbReference type="GO" id="GO:0031902">
    <property type="term" value="C:late endosome membrane"/>
    <property type="evidence" value="ECO:0007669"/>
    <property type="project" value="TreeGrafter"/>
</dbReference>
<feature type="domain" description="Vesicle transport v-SNARE N-terminal" evidence="11">
    <location>
        <begin position="5"/>
        <end position="92"/>
    </location>
</feature>
<organism evidence="12 13">
    <name type="scientific">Smittium simulii</name>
    <dbReference type="NCBI Taxonomy" id="133385"/>
    <lineage>
        <taxon>Eukaryota</taxon>
        <taxon>Fungi</taxon>
        <taxon>Fungi incertae sedis</taxon>
        <taxon>Zoopagomycota</taxon>
        <taxon>Kickxellomycotina</taxon>
        <taxon>Harpellomycetes</taxon>
        <taxon>Harpellales</taxon>
        <taxon>Legeriomycetaceae</taxon>
        <taxon>Smittium</taxon>
    </lineage>
</organism>
<evidence type="ECO:0000256" key="10">
    <source>
        <dbReference type="SAM" id="Phobius"/>
    </source>
</evidence>
<sequence>MARQSLFASYEAEFQDLTLSIIPKLESSFLGHSGEQKRVDIKSTQIEIEEAEELVGQMELEIMNLVGSEKAQAMPRLKRYRTQLGSLKKDLKIAIGKVEMENNRLELLNSRNDTNIIGASNNSIDYDQRSRLLDGNSRLDQSEAIGANILNDLRLQREQIINTRESLMQADTHLDSSQRTLKAMARRLAANKLISYAAIIVVISFVILFLYIKLAPSGSGK</sequence>
<dbReference type="GO" id="GO:0042147">
    <property type="term" value="P:retrograde transport, endosome to Golgi"/>
    <property type="evidence" value="ECO:0007669"/>
    <property type="project" value="TreeGrafter"/>
</dbReference>
<keyword evidence="5" id="KW-0653">Protein transport</keyword>
<dbReference type="Pfam" id="PF12352">
    <property type="entry name" value="V-SNARE_C"/>
    <property type="match status" value="1"/>
</dbReference>
<name>A0A2T9YS59_9FUNG</name>
<feature type="transmembrane region" description="Helical" evidence="10">
    <location>
        <begin position="193"/>
        <end position="212"/>
    </location>
</feature>
<dbReference type="GO" id="GO:0005789">
    <property type="term" value="C:endoplasmic reticulum membrane"/>
    <property type="evidence" value="ECO:0007669"/>
    <property type="project" value="TreeGrafter"/>
</dbReference>
<comment type="subcellular location">
    <subcellularLocation>
        <location evidence="1">Membrane</location>
        <topology evidence="1">Single-pass type IV membrane protein</topology>
    </subcellularLocation>
</comment>
<keyword evidence="8 10" id="KW-0472">Membrane</keyword>
<dbReference type="OrthoDB" id="430637at2759"/>
<evidence type="ECO:0000256" key="1">
    <source>
        <dbReference type="ARBA" id="ARBA00004211"/>
    </source>
</evidence>
<dbReference type="GO" id="GO:0016236">
    <property type="term" value="P:macroautophagy"/>
    <property type="evidence" value="ECO:0007669"/>
    <property type="project" value="TreeGrafter"/>
</dbReference>
<dbReference type="GO" id="GO:0006896">
    <property type="term" value="P:Golgi to vacuole transport"/>
    <property type="evidence" value="ECO:0007669"/>
    <property type="project" value="TreeGrafter"/>
</dbReference>
<evidence type="ECO:0000256" key="5">
    <source>
        <dbReference type="ARBA" id="ARBA00022927"/>
    </source>
</evidence>
<evidence type="ECO:0000313" key="12">
    <source>
        <dbReference type="EMBL" id="PVU95094.1"/>
    </source>
</evidence>
<dbReference type="SUPFAM" id="SSF47661">
    <property type="entry name" value="t-snare proteins"/>
    <property type="match status" value="1"/>
</dbReference>
<dbReference type="GO" id="GO:0006886">
    <property type="term" value="P:intracellular protein transport"/>
    <property type="evidence" value="ECO:0007669"/>
    <property type="project" value="InterPro"/>
</dbReference>
<dbReference type="CDD" id="cd15862">
    <property type="entry name" value="SNARE_Vti1"/>
    <property type="match status" value="1"/>
</dbReference>
<keyword evidence="13" id="KW-1185">Reference proteome</keyword>
<dbReference type="STRING" id="133385.A0A2T9YS59"/>
<reference evidence="12 13" key="1">
    <citation type="journal article" date="2018" name="MBio">
        <title>Comparative Genomics Reveals the Core Gene Toolbox for the Fungus-Insect Symbiosis.</title>
        <authorList>
            <person name="Wang Y."/>
            <person name="Stata M."/>
            <person name="Wang W."/>
            <person name="Stajich J.E."/>
            <person name="White M.M."/>
            <person name="Moncalvo J.M."/>
        </authorList>
    </citation>
    <scope>NUCLEOTIDE SEQUENCE [LARGE SCALE GENOMIC DNA]</scope>
    <source>
        <strain evidence="12 13">SWE-8-4</strain>
    </source>
</reference>
<dbReference type="GO" id="GO:0006891">
    <property type="term" value="P:intra-Golgi vesicle-mediated transport"/>
    <property type="evidence" value="ECO:0007669"/>
    <property type="project" value="TreeGrafter"/>
</dbReference>
<evidence type="ECO:0000256" key="9">
    <source>
        <dbReference type="SAM" id="Coils"/>
    </source>
</evidence>
<evidence type="ECO:0000313" key="13">
    <source>
        <dbReference type="Proteomes" id="UP000245383"/>
    </source>
</evidence>
<dbReference type="Proteomes" id="UP000245383">
    <property type="component" value="Unassembled WGS sequence"/>
</dbReference>
<dbReference type="EMBL" id="MBFR01000065">
    <property type="protein sequence ID" value="PVU95094.1"/>
    <property type="molecule type" value="Genomic_DNA"/>
</dbReference>
<dbReference type="PANTHER" id="PTHR21230">
    <property type="entry name" value="VESICLE TRANSPORT V-SNARE PROTEIN VTI1-RELATED"/>
    <property type="match status" value="1"/>
</dbReference>
<evidence type="ECO:0000256" key="8">
    <source>
        <dbReference type="ARBA" id="ARBA00023136"/>
    </source>
</evidence>
<dbReference type="InterPro" id="IPR007705">
    <property type="entry name" value="Vesicle_trsprt_v-SNARE_N"/>
</dbReference>
<accession>A0A2T9YS59</accession>
<dbReference type="Pfam" id="PF05008">
    <property type="entry name" value="V-SNARE"/>
    <property type="match status" value="1"/>
</dbReference>
<dbReference type="GO" id="GO:0012507">
    <property type="term" value="C:ER to Golgi transport vesicle membrane"/>
    <property type="evidence" value="ECO:0007669"/>
    <property type="project" value="TreeGrafter"/>
</dbReference>
<evidence type="ECO:0000256" key="7">
    <source>
        <dbReference type="ARBA" id="ARBA00023054"/>
    </source>
</evidence>
<evidence type="ECO:0000256" key="2">
    <source>
        <dbReference type="ARBA" id="ARBA00006108"/>
    </source>
</evidence>
<dbReference type="GO" id="GO:0005794">
    <property type="term" value="C:Golgi apparatus"/>
    <property type="evidence" value="ECO:0007669"/>
    <property type="project" value="TreeGrafter"/>
</dbReference>
<protein>
    <recommendedName>
        <fullName evidence="11">Vesicle transport v-SNARE N-terminal domain-containing protein</fullName>
    </recommendedName>
</protein>
<gene>
    <name evidence="12" type="ORF">BB561_002057</name>
</gene>
<dbReference type="InterPro" id="IPR038407">
    <property type="entry name" value="v-SNARE_N_sf"/>
</dbReference>
<feature type="coiled-coil region" evidence="9">
    <location>
        <begin position="41"/>
        <end position="68"/>
    </location>
</feature>
<dbReference type="GO" id="GO:0000149">
    <property type="term" value="F:SNARE binding"/>
    <property type="evidence" value="ECO:0007669"/>
    <property type="project" value="TreeGrafter"/>
</dbReference>
<proteinExistence type="inferred from homology"/>
<evidence type="ECO:0000256" key="6">
    <source>
        <dbReference type="ARBA" id="ARBA00022989"/>
    </source>
</evidence>
<dbReference type="PANTHER" id="PTHR21230:SF26">
    <property type="entry name" value="VESICLE TRANSPORT THROUGH INTERACTION WITH T-SNARES HOMOLOG 1A"/>
    <property type="match status" value="1"/>
</dbReference>
<dbReference type="GO" id="GO:0031201">
    <property type="term" value="C:SNARE complex"/>
    <property type="evidence" value="ECO:0007669"/>
    <property type="project" value="TreeGrafter"/>
</dbReference>
<evidence type="ECO:0000259" key="11">
    <source>
        <dbReference type="Pfam" id="PF05008"/>
    </source>
</evidence>
<dbReference type="GO" id="GO:0005829">
    <property type="term" value="C:cytosol"/>
    <property type="evidence" value="ECO:0007669"/>
    <property type="project" value="GOC"/>
</dbReference>
<keyword evidence="4 10" id="KW-0812">Transmembrane</keyword>
<keyword evidence="7 9" id="KW-0175">Coiled coil</keyword>
<evidence type="ECO:0000256" key="3">
    <source>
        <dbReference type="ARBA" id="ARBA00022448"/>
    </source>
</evidence>
<dbReference type="SUPFAM" id="SSF58038">
    <property type="entry name" value="SNARE fusion complex"/>
    <property type="match status" value="1"/>
</dbReference>
<dbReference type="GO" id="GO:0005484">
    <property type="term" value="F:SNAP receptor activity"/>
    <property type="evidence" value="ECO:0007669"/>
    <property type="project" value="TreeGrafter"/>
</dbReference>
<dbReference type="AlphaFoldDB" id="A0A2T9YS59"/>
<dbReference type="Gene3D" id="1.20.5.110">
    <property type="match status" value="1"/>
</dbReference>
<dbReference type="InterPro" id="IPR010989">
    <property type="entry name" value="SNARE"/>
</dbReference>
<dbReference type="Gene3D" id="1.20.58.400">
    <property type="entry name" value="t-snare proteins"/>
    <property type="match status" value="1"/>
</dbReference>